<accession>A0A5K3FYX4</accession>
<sequence length="210" mass="23577">MTARRVLMDVGSQSNVADPGLFDTPRPSPSSKINAPTGGHLSARRVYRPVPEERRRSNEYRVCRERNNKAVQRCRANNKVKQRCLAIKSKGYRNLAQEYANAARKLEAERMHLEQLFRIRMTTGQGTSQLQALLMAEDISRLDFEEKVETIRREFTDQVQAVTDGFLVDASAAASCSSASPRSTFSSQSSLKESESQSTLLSSPLSSQFW</sequence>
<protein>
    <submittedName>
        <fullName evidence="3">BZIP domain-containing protein</fullName>
    </submittedName>
</protein>
<evidence type="ECO:0000256" key="1">
    <source>
        <dbReference type="SAM" id="Coils"/>
    </source>
</evidence>
<name>A0A5K3FYX4_MESCO</name>
<reference evidence="3" key="1">
    <citation type="submission" date="2019-11" db="UniProtKB">
        <authorList>
            <consortium name="WormBaseParasite"/>
        </authorList>
    </citation>
    <scope>IDENTIFICATION</scope>
</reference>
<organism evidence="3">
    <name type="scientific">Mesocestoides corti</name>
    <name type="common">Flatworm</name>
    <dbReference type="NCBI Taxonomy" id="53468"/>
    <lineage>
        <taxon>Eukaryota</taxon>
        <taxon>Metazoa</taxon>
        <taxon>Spiralia</taxon>
        <taxon>Lophotrochozoa</taxon>
        <taxon>Platyhelminthes</taxon>
        <taxon>Cestoda</taxon>
        <taxon>Eucestoda</taxon>
        <taxon>Cyclophyllidea</taxon>
        <taxon>Mesocestoididae</taxon>
        <taxon>Mesocestoides</taxon>
    </lineage>
</organism>
<evidence type="ECO:0000256" key="2">
    <source>
        <dbReference type="SAM" id="MobiDB-lite"/>
    </source>
</evidence>
<dbReference type="AlphaFoldDB" id="A0A5K3FYX4"/>
<dbReference type="WBParaSite" id="MCU_011318-RA">
    <property type="protein sequence ID" value="MCU_011318-RA"/>
    <property type="gene ID" value="MCU_011318"/>
</dbReference>
<proteinExistence type="predicted"/>
<dbReference type="Gene3D" id="1.20.5.170">
    <property type="match status" value="1"/>
</dbReference>
<feature type="region of interest" description="Disordered" evidence="2">
    <location>
        <begin position="177"/>
        <end position="210"/>
    </location>
</feature>
<feature type="region of interest" description="Disordered" evidence="2">
    <location>
        <begin position="1"/>
        <end position="42"/>
    </location>
</feature>
<keyword evidence="1" id="KW-0175">Coiled coil</keyword>
<feature type="coiled-coil region" evidence="1">
    <location>
        <begin position="89"/>
        <end position="116"/>
    </location>
</feature>
<evidence type="ECO:0000313" key="3">
    <source>
        <dbReference type="WBParaSite" id="MCU_011318-RA"/>
    </source>
</evidence>